<dbReference type="Gene3D" id="1.20.1420.60">
    <property type="match status" value="1"/>
</dbReference>
<proteinExistence type="predicted"/>
<accession>A0A1R1RMY0</accession>
<protein>
    <submittedName>
        <fullName evidence="1">Uncharacterized protein</fullName>
    </submittedName>
</protein>
<dbReference type="OrthoDB" id="2661274at2"/>
<dbReference type="RefSeq" id="WP_076762706.1">
    <property type="nucleotide sequence ID" value="NZ_JARMMH010000001.1"/>
</dbReference>
<evidence type="ECO:0000313" key="2">
    <source>
        <dbReference type="Proteomes" id="UP000187367"/>
    </source>
</evidence>
<organism evidence="1 2">
    <name type="scientific">Bacillus swezeyi</name>
    <dbReference type="NCBI Taxonomy" id="1925020"/>
    <lineage>
        <taxon>Bacteria</taxon>
        <taxon>Bacillati</taxon>
        <taxon>Bacillota</taxon>
        <taxon>Bacilli</taxon>
        <taxon>Bacillales</taxon>
        <taxon>Bacillaceae</taxon>
        <taxon>Bacillus</taxon>
    </lineage>
</organism>
<comment type="caution">
    <text evidence="1">The sequence shown here is derived from an EMBL/GenBank/DDBJ whole genome shotgun (WGS) entry which is preliminary data.</text>
</comment>
<evidence type="ECO:0000313" key="1">
    <source>
        <dbReference type="EMBL" id="OMI07575.1"/>
    </source>
</evidence>
<keyword evidence="2" id="KW-1185">Reference proteome</keyword>
<dbReference type="EMBL" id="MTJL01000010">
    <property type="protein sequence ID" value="OMI07575.1"/>
    <property type="molecule type" value="Genomic_DNA"/>
</dbReference>
<gene>
    <name evidence="1" type="ORF">BW143_06715</name>
</gene>
<accession>A0A1R1QSF1</accession>
<name>A0A1R1QSF1_9BACI</name>
<dbReference type="Proteomes" id="UP000187367">
    <property type="component" value="Unassembled WGS sequence"/>
</dbReference>
<sequence>MTLVTVRKKDFNLLDDERLGWICMEPTFLKIRGKDMSVKAQVISQLTKGQQALCMFRVLYDHAKNSVSEYYTWISYLLDKPSYWIGVTGSLRFFGDTSMIRLLDETKGVLEARNRTIGLQWNEATFKDLDHDHQLLVTVSSLFERFMEIAPNSLKQISTYIRSNPQEFVKIES</sequence>
<dbReference type="AlphaFoldDB" id="A0A1R1QSF1"/>
<reference evidence="1 2" key="1">
    <citation type="submission" date="2017-01" db="EMBL/GenBank/DDBJ databases">
        <title>Bacillus phylogenomics.</title>
        <authorList>
            <person name="Dunlap C."/>
        </authorList>
    </citation>
    <scope>NUCLEOTIDE SEQUENCE [LARGE SCALE GENOMIC DNA]</scope>
    <source>
        <strain evidence="1 2">NRRL B-41282</strain>
    </source>
</reference>